<evidence type="ECO:0000313" key="2">
    <source>
        <dbReference type="Proteomes" id="UP000020766"/>
    </source>
</evidence>
<name>A0A014MF23_9BURK</name>
<dbReference type="Proteomes" id="UP000020766">
    <property type="component" value="Unassembled WGS sequence"/>
</dbReference>
<gene>
    <name evidence="1" type="ORF">AX13_17285</name>
</gene>
<keyword evidence="2" id="KW-1185">Reference proteome</keyword>
<dbReference type="EMBL" id="JBOK01000008">
    <property type="protein sequence ID" value="EXU80326.1"/>
    <property type="molecule type" value="Genomic_DNA"/>
</dbReference>
<reference evidence="1 2" key="1">
    <citation type="submission" date="2014-01" db="EMBL/GenBank/DDBJ databases">
        <title>Interspecies Systems Biology Uncovers Metabolites Affecting C. elegans Gene Expression and Life History Traits.</title>
        <authorList>
            <person name="Watson E."/>
            <person name="Macneil L.T."/>
            <person name="Ritter A.D."/>
            <person name="Yilmaz L.S."/>
            <person name="Rosebrock A.P."/>
            <person name="Caudy A.A."/>
            <person name="Walhout A.J."/>
        </authorList>
    </citation>
    <scope>NUCLEOTIDE SEQUENCE [LARGE SCALE GENOMIC DNA]</scope>
    <source>
        <strain evidence="1 2">DA1877</strain>
    </source>
</reference>
<dbReference type="AlphaFoldDB" id="A0A014MF23"/>
<comment type="caution">
    <text evidence="1">The sequence shown here is derived from an EMBL/GenBank/DDBJ whole genome shotgun (WGS) entry which is preliminary data.</text>
</comment>
<accession>A0A014MF23</accession>
<sequence>MSGIPRSPAPGDRPAQPPSLATLQQLRTQLGTALSPDQALALFAVEGPVCTLLVSDRDTSAPVLHHLPLGLQLLTQRSFQQRMPTPAQLETGIMEVEDAVMPLARLLPAHTLLATRDPLLRHLALQAVGGHAPDLVPAITREAIEALFERLVAQSSRHYSHQDPDRPQDPRAAAALLVLREILHHWQCTHLWLLPDSVDAAP</sequence>
<dbReference type="STRING" id="225991.MA05_00360"/>
<evidence type="ECO:0000313" key="1">
    <source>
        <dbReference type="EMBL" id="EXU80326.1"/>
    </source>
</evidence>
<dbReference type="PATRIC" id="fig|1457173.3.peg.1705"/>
<dbReference type="RefSeq" id="WP_051519463.1">
    <property type="nucleotide sequence ID" value="NZ_JBOK01000008.1"/>
</dbReference>
<protein>
    <submittedName>
        <fullName evidence="1">Uncharacterized protein</fullName>
    </submittedName>
</protein>
<proteinExistence type="predicted"/>
<organism evidence="1 2">
    <name type="scientific">Comamonas aquatica DA1877</name>
    <dbReference type="NCBI Taxonomy" id="1457173"/>
    <lineage>
        <taxon>Bacteria</taxon>
        <taxon>Pseudomonadati</taxon>
        <taxon>Pseudomonadota</taxon>
        <taxon>Betaproteobacteria</taxon>
        <taxon>Burkholderiales</taxon>
        <taxon>Comamonadaceae</taxon>
        <taxon>Comamonas</taxon>
    </lineage>
</organism>